<comment type="caution">
    <text evidence="2">The sequence shown here is derived from an EMBL/GenBank/DDBJ whole genome shotgun (WGS) entry which is preliminary data.</text>
</comment>
<dbReference type="GeneID" id="28936075"/>
<gene>
    <name evidence="2" type="ORF">T552_01284</name>
</gene>
<organism evidence="2 3">
    <name type="scientific">Pneumocystis carinii (strain B80)</name>
    <name type="common">Rat pneumocystis pneumonia agent</name>
    <name type="synonym">Pneumocystis carinii f. sp. carinii</name>
    <dbReference type="NCBI Taxonomy" id="1408658"/>
    <lineage>
        <taxon>Eukaryota</taxon>
        <taxon>Fungi</taxon>
        <taxon>Dikarya</taxon>
        <taxon>Ascomycota</taxon>
        <taxon>Taphrinomycotina</taxon>
        <taxon>Pneumocystomycetes</taxon>
        <taxon>Pneumocystaceae</taxon>
        <taxon>Pneumocystis</taxon>
    </lineage>
</organism>
<dbReference type="InterPro" id="IPR019496">
    <property type="entry name" value="NUFIP1_cons_dom"/>
</dbReference>
<name>A0A0W4ZLT1_PNEC8</name>
<dbReference type="Proteomes" id="UP000054454">
    <property type="component" value="Unassembled WGS sequence"/>
</dbReference>
<reference evidence="3" key="1">
    <citation type="journal article" date="2016" name="Nat. Commun.">
        <title>Genome analysis of three Pneumocystis species reveals adaptation mechanisms to life exclusively in mammalian hosts.</title>
        <authorList>
            <person name="Ma L."/>
            <person name="Chen Z."/>
            <person name="Huang D.W."/>
            <person name="Kutty G."/>
            <person name="Ishihara M."/>
            <person name="Wang H."/>
            <person name="Abouelleil A."/>
            <person name="Bishop L."/>
            <person name="Davey E."/>
            <person name="Deng R."/>
            <person name="Deng X."/>
            <person name="Fan L."/>
            <person name="Fantoni G."/>
            <person name="Fitzgerald M."/>
            <person name="Gogineni E."/>
            <person name="Goldberg J.M."/>
            <person name="Handley G."/>
            <person name="Hu X."/>
            <person name="Huber C."/>
            <person name="Jiao X."/>
            <person name="Jones K."/>
            <person name="Levin J.Z."/>
            <person name="Liu Y."/>
            <person name="Macdonald P."/>
            <person name="Melnikov A."/>
            <person name="Raley C."/>
            <person name="Sassi M."/>
            <person name="Sherman B.T."/>
            <person name="Song X."/>
            <person name="Sykes S."/>
            <person name="Tran B."/>
            <person name="Walsh L."/>
            <person name="Xia Y."/>
            <person name="Yang J."/>
            <person name="Young S."/>
            <person name="Zeng Q."/>
            <person name="Zheng X."/>
            <person name="Stephens R."/>
            <person name="Nusbaum C."/>
            <person name="Birren B.W."/>
            <person name="Azadi P."/>
            <person name="Lempicki R.A."/>
            <person name="Cuomo C.A."/>
            <person name="Kovacs J.A."/>
        </authorList>
    </citation>
    <scope>NUCLEOTIDE SEQUENCE [LARGE SCALE GENOMIC DNA]</scope>
    <source>
        <strain evidence="3">B80</strain>
    </source>
</reference>
<protein>
    <recommendedName>
        <fullName evidence="1">FMR1-interacting protein 1 conserved domain-containing protein</fullName>
    </recommendedName>
</protein>
<evidence type="ECO:0000313" key="3">
    <source>
        <dbReference type="Proteomes" id="UP000054454"/>
    </source>
</evidence>
<dbReference type="VEuPathDB" id="FungiDB:T552_01284"/>
<dbReference type="Pfam" id="PF10453">
    <property type="entry name" value="NUFIP1"/>
    <property type="match status" value="1"/>
</dbReference>
<feature type="domain" description="FMR1-interacting protein 1 conserved" evidence="1">
    <location>
        <begin position="120"/>
        <end position="164"/>
    </location>
</feature>
<evidence type="ECO:0000313" key="2">
    <source>
        <dbReference type="EMBL" id="KTW29329.1"/>
    </source>
</evidence>
<accession>A0A0W4ZLT1</accession>
<dbReference type="RefSeq" id="XP_018226522.1">
    <property type="nucleotide sequence ID" value="XM_018369873.1"/>
</dbReference>
<dbReference type="OrthoDB" id="273070at2759"/>
<proteinExistence type="predicted"/>
<sequence length="284" mass="33932">MNQQYIYDPPPPPPPKASIILSPLKTHSPVQHFKKKSRVEKIYKNVYNSGKSNFRFVLSKTEKSLKNKPYKPNKPEKYSKYTHSTLLDDGRISHETVFYNKDGYAMSSTANIYEADNDESIENIYKNRDTEEQEDITAWIEERKKKWPTDKNIKKKEEEKLKELNRIKDSFEEKIKLDFFGNNDNCLKSNEVREMETPELVFNDINDSFSCFLKEKSDEKSNYEFKHDNISRKKHIKCFEKYNKSSIWRVRKSLYAKLVEKEEIQENMIILQAIRHLIKFYNIK</sequence>
<dbReference type="AlphaFoldDB" id="A0A0W4ZLT1"/>
<evidence type="ECO:0000259" key="1">
    <source>
        <dbReference type="Pfam" id="PF10453"/>
    </source>
</evidence>
<keyword evidence="3" id="KW-1185">Reference proteome</keyword>
<dbReference type="EMBL" id="LFVZ01000005">
    <property type="protein sequence ID" value="KTW29329.1"/>
    <property type="molecule type" value="Genomic_DNA"/>
</dbReference>